<dbReference type="EMBL" id="SOAG01000001">
    <property type="protein sequence ID" value="TDS66132.1"/>
    <property type="molecule type" value="Genomic_DNA"/>
</dbReference>
<sequence length="238" mass="27592">MEICKSCNESFQGNFCSNCGYSVYIKRIDHTYIRNEILSIFNFDKGIFLTIKELFIRPGESIKEFLTTDRNRLVKPVLFILITSIIYSLINNYFKIEIQYGNHQEMNNPMVLIFGWIQNNYGYANILMAVFISFILRLFFRKSGYNIYEILILLCFVMGMGMLIFSFFAILEGLTQSSLMNFASIVGAIYTTWAIGHFFGKKKFINYIKALTSYILGMILFSFSAIFLAILISLITKQ</sequence>
<dbReference type="OrthoDB" id="7446256at2"/>
<feature type="transmembrane region" description="Helical" evidence="1">
    <location>
        <begin position="211"/>
        <end position="235"/>
    </location>
</feature>
<keyword evidence="1" id="KW-1133">Transmembrane helix</keyword>
<dbReference type="Pfam" id="PF12412">
    <property type="entry name" value="DUF3667"/>
    <property type="match status" value="1"/>
</dbReference>
<evidence type="ECO:0000313" key="2">
    <source>
        <dbReference type="EMBL" id="TDS66132.1"/>
    </source>
</evidence>
<dbReference type="RefSeq" id="WP_133711320.1">
    <property type="nucleotide sequence ID" value="NZ_SOAG01000001.1"/>
</dbReference>
<dbReference type="AlphaFoldDB" id="A0A4V3E9P4"/>
<feature type="transmembrane region" description="Helical" evidence="1">
    <location>
        <begin position="147"/>
        <end position="170"/>
    </location>
</feature>
<evidence type="ECO:0000313" key="3">
    <source>
        <dbReference type="Proteomes" id="UP000295215"/>
    </source>
</evidence>
<accession>A0A4V3E9P4</accession>
<feature type="transmembrane region" description="Helical" evidence="1">
    <location>
        <begin position="73"/>
        <end position="90"/>
    </location>
</feature>
<dbReference type="Proteomes" id="UP000295215">
    <property type="component" value="Unassembled WGS sequence"/>
</dbReference>
<gene>
    <name evidence="2" type="ORF">C8P70_10127</name>
</gene>
<feature type="transmembrane region" description="Helical" evidence="1">
    <location>
        <begin position="121"/>
        <end position="140"/>
    </location>
</feature>
<protein>
    <submittedName>
        <fullName evidence="2">Uncharacterized protein DUF3667</fullName>
    </submittedName>
</protein>
<keyword evidence="3" id="KW-1185">Reference proteome</keyword>
<keyword evidence="1" id="KW-0812">Transmembrane</keyword>
<reference evidence="2 3" key="1">
    <citation type="submission" date="2019-03" db="EMBL/GenBank/DDBJ databases">
        <title>Genomic Encyclopedia of Archaeal and Bacterial Type Strains, Phase II (KMG-II): from individual species to whole genera.</title>
        <authorList>
            <person name="Goeker M."/>
        </authorList>
    </citation>
    <scope>NUCLEOTIDE SEQUENCE [LARGE SCALE GENOMIC DNA]</scope>
    <source>
        <strain evidence="2 3">DSM 28213</strain>
    </source>
</reference>
<organism evidence="2 3">
    <name type="scientific">Myroides indicus</name>
    <dbReference type="NCBI Taxonomy" id="1323422"/>
    <lineage>
        <taxon>Bacteria</taxon>
        <taxon>Pseudomonadati</taxon>
        <taxon>Bacteroidota</taxon>
        <taxon>Flavobacteriia</taxon>
        <taxon>Flavobacteriales</taxon>
        <taxon>Flavobacteriaceae</taxon>
        <taxon>Myroides</taxon>
    </lineage>
</organism>
<keyword evidence="1" id="KW-0472">Membrane</keyword>
<proteinExistence type="predicted"/>
<feature type="transmembrane region" description="Helical" evidence="1">
    <location>
        <begin position="182"/>
        <end position="199"/>
    </location>
</feature>
<name>A0A4V3E9P4_9FLAO</name>
<evidence type="ECO:0000256" key="1">
    <source>
        <dbReference type="SAM" id="Phobius"/>
    </source>
</evidence>
<dbReference type="InterPro" id="IPR022134">
    <property type="entry name" value="DUF3667"/>
</dbReference>
<comment type="caution">
    <text evidence="2">The sequence shown here is derived from an EMBL/GenBank/DDBJ whole genome shotgun (WGS) entry which is preliminary data.</text>
</comment>